<proteinExistence type="inferred from homology"/>
<dbReference type="PANTHER" id="PTHR14969:SF28">
    <property type="entry name" value="DIHYDROSPHINGOSINE 1-PHOSPHATE PHOSPHATASE LCB3-RELATED"/>
    <property type="match status" value="1"/>
</dbReference>
<dbReference type="InterPro" id="IPR000326">
    <property type="entry name" value="PAP2/HPO"/>
</dbReference>
<evidence type="ECO:0000256" key="1">
    <source>
        <dbReference type="ARBA" id="ARBA00004477"/>
    </source>
</evidence>
<dbReference type="Pfam" id="PF01569">
    <property type="entry name" value="PAP2"/>
    <property type="match status" value="1"/>
</dbReference>
<dbReference type="SMART" id="SM00014">
    <property type="entry name" value="acidPPc"/>
    <property type="match status" value="1"/>
</dbReference>
<dbReference type="PANTHER" id="PTHR14969">
    <property type="entry name" value="SPHINGOSINE-1-PHOSPHATE PHOSPHOHYDROLASE"/>
    <property type="match status" value="1"/>
</dbReference>
<evidence type="ECO:0000313" key="11">
    <source>
        <dbReference type="Proteomes" id="UP000837857"/>
    </source>
</evidence>
<comment type="subcellular location">
    <subcellularLocation>
        <location evidence="1">Endoplasmic reticulum membrane</location>
        <topology evidence="1">Multi-pass membrane protein</topology>
    </subcellularLocation>
</comment>
<evidence type="ECO:0000256" key="4">
    <source>
        <dbReference type="ARBA" id="ARBA00022824"/>
    </source>
</evidence>
<organism evidence="10 11">
    <name type="scientific">Iphiclides podalirius</name>
    <name type="common">scarce swallowtail</name>
    <dbReference type="NCBI Taxonomy" id="110791"/>
    <lineage>
        <taxon>Eukaryota</taxon>
        <taxon>Metazoa</taxon>
        <taxon>Ecdysozoa</taxon>
        <taxon>Arthropoda</taxon>
        <taxon>Hexapoda</taxon>
        <taxon>Insecta</taxon>
        <taxon>Pterygota</taxon>
        <taxon>Neoptera</taxon>
        <taxon>Endopterygota</taxon>
        <taxon>Lepidoptera</taxon>
        <taxon>Glossata</taxon>
        <taxon>Ditrysia</taxon>
        <taxon>Papilionoidea</taxon>
        <taxon>Papilionidae</taxon>
        <taxon>Papilioninae</taxon>
        <taxon>Iphiclides</taxon>
    </lineage>
</organism>
<keyword evidence="3" id="KW-0378">Hydrolase</keyword>
<evidence type="ECO:0000256" key="6">
    <source>
        <dbReference type="ARBA" id="ARBA00023136"/>
    </source>
</evidence>
<evidence type="ECO:0000259" key="9">
    <source>
        <dbReference type="SMART" id="SM00014"/>
    </source>
</evidence>
<accession>A0ABN8J4U7</accession>
<sequence length="424" mass="47520">MWEDLIEYLKDPLLVVKVQNFFGVIYKNISTEESNEVTNSETFDRKNSDVDIRQHKRIPSNISNSSQSSYDTDTSAESTGKDEVECHISNKFWYWLFVIGTALGDEIFYATFIPFWFWNIDGAVGRRVILVWTVVMYIGQGFKDIIRWPRPGYPVKKLQQKWAIEYGMPSTHAMVGVSIPFSVLLYTMDRYQYPVHWGFLIAVSWCTLICVSRVYLGMHSVLDIAAGLLLSSALLVPLIPLVDRLDGVLLTGSYSPVLILAVSILVVVYHPHADKWTPTRGDTTMIVSVCAGILAGSWCNYQLGNMRASGSPPPYRIIWPSVEMLGCTILRTVLGLCGVLATRAVAKSASYAVLCALLPGHSCHTCHSCHSGHTGHGGHSGRDVAVELCYKYFTYGLIGFNTTYVFPNVFHLLKINRPTYYTEI</sequence>
<dbReference type="InterPro" id="IPR036938">
    <property type="entry name" value="PAP2/HPO_sf"/>
</dbReference>
<keyword evidence="11" id="KW-1185">Reference proteome</keyword>
<feature type="transmembrane region" description="Helical" evidence="8">
    <location>
        <begin position="248"/>
        <end position="269"/>
    </location>
</feature>
<evidence type="ECO:0000256" key="7">
    <source>
        <dbReference type="ARBA" id="ARBA00038324"/>
    </source>
</evidence>
<feature type="transmembrane region" description="Helical" evidence="8">
    <location>
        <begin position="124"/>
        <end position="142"/>
    </location>
</feature>
<dbReference type="Proteomes" id="UP000837857">
    <property type="component" value="Chromosome 9"/>
</dbReference>
<feature type="transmembrane region" description="Helical" evidence="8">
    <location>
        <begin position="92"/>
        <end position="118"/>
    </location>
</feature>
<keyword evidence="2 8" id="KW-0812">Transmembrane</keyword>
<feature type="domain" description="Phosphatidic acid phosphatase type 2/haloperoxidase" evidence="9">
    <location>
        <begin position="124"/>
        <end position="239"/>
    </location>
</feature>
<evidence type="ECO:0000313" key="10">
    <source>
        <dbReference type="EMBL" id="CAH2075896.1"/>
    </source>
</evidence>
<feature type="non-terminal residue" evidence="10">
    <location>
        <position position="424"/>
    </location>
</feature>
<keyword evidence="4" id="KW-0256">Endoplasmic reticulum</keyword>
<comment type="similarity">
    <text evidence="7">Belongs to the type 2 lipid phosphate phosphatase family.</text>
</comment>
<protein>
    <recommendedName>
        <fullName evidence="9">Phosphatidic acid phosphatase type 2/haloperoxidase domain-containing protein</fullName>
    </recommendedName>
</protein>
<reference evidence="10" key="1">
    <citation type="submission" date="2022-03" db="EMBL/GenBank/DDBJ databases">
        <authorList>
            <person name="Martin H S."/>
        </authorList>
    </citation>
    <scope>NUCLEOTIDE SEQUENCE</scope>
</reference>
<dbReference type="EMBL" id="OW152821">
    <property type="protein sequence ID" value="CAH2075896.1"/>
    <property type="molecule type" value="Genomic_DNA"/>
</dbReference>
<dbReference type="Gene3D" id="1.20.144.10">
    <property type="entry name" value="Phosphatidic acid phosphatase type 2/haloperoxidase"/>
    <property type="match status" value="1"/>
</dbReference>
<feature type="transmembrane region" description="Helical" evidence="8">
    <location>
        <begin position="221"/>
        <end position="242"/>
    </location>
</feature>
<name>A0ABN8J4U7_9NEOP</name>
<dbReference type="CDD" id="cd03388">
    <property type="entry name" value="PAP2_SPPase1"/>
    <property type="match status" value="1"/>
</dbReference>
<evidence type="ECO:0000256" key="3">
    <source>
        <dbReference type="ARBA" id="ARBA00022801"/>
    </source>
</evidence>
<evidence type="ECO:0000256" key="5">
    <source>
        <dbReference type="ARBA" id="ARBA00022989"/>
    </source>
</evidence>
<keyword evidence="5 8" id="KW-1133">Transmembrane helix</keyword>
<dbReference type="SUPFAM" id="SSF48317">
    <property type="entry name" value="Acid phosphatase/Vanadium-dependent haloperoxidase"/>
    <property type="match status" value="1"/>
</dbReference>
<feature type="transmembrane region" description="Helical" evidence="8">
    <location>
        <begin position="197"/>
        <end position="216"/>
    </location>
</feature>
<feature type="transmembrane region" description="Helical" evidence="8">
    <location>
        <begin position="163"/>
        <end position="185"/>
    </location>
</feature>
<gene>
    <name evidence="10" type="ORF">IPOD504_LOCUS17041</name>
</gene>
<evidence type="ECO:0000256" key="2">
    <source>
        <dbReference type="ARBA" id="ARBA00022692"/>
    </source>
</evidence>
<evidence type="ECO:0000256" key="8">
    <source>
        <dbReference type="SAM" id="Phobius"/>
    </source>
</evidence>
<keyword evidence="6 8" id="KW-0472">Membrane</keyword>